<keyword evidence="3" id="KW-1185">Reference proteome</keyword>
<sequence length="166" mass="18797">MLSFEEKLAIIETFPQLERKNVSLGRVNFHYDESAHDKKIVVFHLHPGGNGFVYAGLLRGYETDERGFVNIRESSAEELRALIDDSIRSLSIKVPEAPQPKSRRKQAAAGARDGMASMWSGPDGQSLELRREDDLWYVYAGLNLEMVFETSDEAEEYLNEEGFKPA</sequence>
<evidence type="ECO:0000313" key="3">
    <source>
        <dbReference type="Proteomes" id="UP000612456"/>
    </source>
</evidence>
<comment type="caution">
    <text evidence="2">The sequence shown here is derived from an EMBL/GenBank/DDBJ whole genome shotgun (WGS) entry which is preliminary data.</text>
</comment>
<evidence type="ECO:0000313" key="2">
    <source>
        <dbReference type="EMBL" id="GGD85685.1"/>
    </source>
</evidence>
<dbReference type="EMBL" id="BMHP01000004">
    <property type="protein sequence ID" value="GGD85685.1"/>
    <property type="molecule type" value="Genomic_DNA"/>
</dbReference>
<reference evidence="2" key="1">
    <citation type="journal article" date="2014" name="Int. J. Syst. Evol. Microbiol.">
        <title>Complete genome sequence of Corynebacterium casei LMG S-19264T (=DSM 44701T), isolated from a smear-ripened cheese.</title>
        <authorList>
            <consortium name="US DOE Joint Genome Institute (JGI-PGF)"/>
            <person name="Walter F."/>
            <person name="Albersmeier A."/>
            <person name="Kalinowski J."/>
            <person name="Ruckert C."/>
        </authorList>
    </citation>
    <scope>NUCLEOTIDE SEQUENCE</scope>
    <source>
        <strain evidence="2">CGMCC 1.15178</strain>
    </source>
</reference>
<evidence type="ECO:0000256" key="1">
    <source>
        <dbReference type="SAM" id="MobiDB-lite"/>
    </source>
</evidence>
<organism evidence="2 3">
    <name type="scientific">Paenibacillus nasutitermitis</name>
    <dbReference type="NCBI Taxonomy" id="1652958"/>
    <lineage>
        <taxon>Bacteria</taxon>
        <taxon>Bacillati</taxon>
        <taxon>Bacillota</taxon>
        <taxon>Bacilli</taxon>
        <taxon>Bacillales</taxon>
        <taxon>Paenibacillaceae</taxon>
        <taxon>Paenibacillus</taxon>
    </lineage>
</organism>
<accession>A0A916ZBH7</accession>
<feature type="region of interest" description="Disordered" evidence="1">
    <location>
        <begin position="96"/>
        <end position="119"/>
    </location>
</feature>
<proteinExistence type="predicted"/>
<name>A0A916ZBH7_9BACL</name>
<dbReference type="RefSeq" id="WP_188996222.1">
    <property type="nucleotide sequence ID" value="NZ_BMHP01000004.1"/>
</dbReference>
<reference evidence="2" key="2">
    <citation type="submission" date="2020-09" db="EMBL/GenBank/DDBJ databases">
        <authorList>
            <person name="Sun Q."/>
            <person name="Zhou Y."/>
        </authorList>
    </citation>
    <scope>NUCLEOTIDE SEQUENCE</scope>
    <source>
        <strain evidence="2">CGMCC 1.15178</strain>
    </source>
</reference>
<protein>
    <submittedName>
        <fullName evidence="2">Uncharacterized protein</fullName>
    </submittedName>
</protein>
<dbReference type="Proteomes" id="UP000612456">
    <property type="component" value="Unassembled WGS sequence"/>
</dbReference>
<gene>
    <name evidence="2" type="ORF">GCM10010911_50120</name>
</gene>
<dbReference type="AlphaFoldDB" id="A0A916ZBH7"/>